<name>A0A1G2EC30_9BACT</name>
<comment type="caution">
    <text evidence="1">The sequence shown here is derived from an EMBL/GenBank/DDBJ whole genome shotgun (WGS) entry which is preliminary data.</text>
</comment>
<evidence type="ECO:0000313" key="1">
    <source>
        <dbReference type="EMBL" id="OGZ22861.1"/>
    </source>
</evidence>
<reference evidence="1 2" key="1">
    <citation type="journal article" date="2016" name="Nat. Commun.">
        <title>Thousands of microbial genomes shed light on interconnected biogeochemical processes in an aquifer system.</title>
        <authorList>
            <person name="Anantharaman K."/>
            <person name="Brown C.T."/>
            <person name="Hug L.A."/>
            <person name="Sharon I."/>
            <person name="Castelle C.J."/>
            <person name="Probst A.J."/>
            <person name="Thomas B.C."/>
            <person name="Singh A."/>
            <person name="Wilkins M.J."/>
            <person name="Karaoz U."/>
            <person name="Brodie E.L."/>
            <person name="Williams K.H."/>
            <person name="Hubbard S.S."/>
            <person name="Banfield J.F."/>
        </authorList>
    </citation>
    <scope>NUCLEOTIDE SEQUENCE [LARGE SCALE GENOMIC DNA]</scope>
</reference>
<protein>
    <submittedName>
        <fullName evidence="1">Uncharacterized protein</fullName>
    </submittedName>
</protein>
<organism evidence="1 2">
    <name type="scientific">Candidatus Nealsonbacteria bacterium RIFCSPLOWO2_01_FULL_41_9</name>
    <dbReference type="NCBI Taxonomy" id="1801671"/>
    <lineage>
        <taxon>Bacteria</taxon>
        <taxon>Candidatus Nealsoniibacteriota</taxon>
    </lineage>
</organism>
<dbReference type="Proteomes" id="UP000176406">
    <property type="component" value="Unassembled WGS sequence"/>
</dbReference>
<dbReference type="EMBL" id="MHMG01000034">
    <property type="protein sequence ID" value="OGZ22861.1"/>
    <property type="molecule type" value="Genomic_DNA"/>
</dbReference>
<dbReference type="AlphaFoldDB" id="A0A1G2EC30"/>
<sequence>MVMQEQRRPLLWLEERAMNLRELNPILREKFVQIALENSPWATIDLAEAKARISGFAPGESLEVARNTRWLAIIKRDYSKEELEDVVKKIMEE</sequence>
<evidence type="ECO:0000313" key="2">
    <source>
        <dbReference type="Proteomes" id="UP000176406"/>
    </source>
</evidence>
<accession>A0A1G2EC30</accession>
<gene>
    <name evidence="1" type="ORF">A3A08_00740</name>
</gene>
<proteinExistence type="predicted"/>